<dbReference type="InterPro" id="IPR051981">
    <property type="entry name" value="Glycosyltransf_32"/>
</dbReference>
<dbReference type="InterPro" id="IPR007652">
    <property type="entry name" value="A1-4-GlycosylTfrase_dom"/>
</dbReference>
<dbReference type="InParanoid" id="A0A6P7FXW7"/>
<protein>
    <submittedName>
        <fullName evidence="9">Lactosylceramide 4-alpha-galactosyltransferase-like isoform X1</fullName>
    </submittedName>
</protein>
<evidence type="ECO:0000256" key="7">
    <source>
        <dbReference type="SAM" id="Phobius"/>
    </source>
</evidence>
<keyword evidence="5" id="KW-0333">Golgi apparatus</keyword>
<evidence type="ECO:0000256" key="1">
    <source>
        <dbReference type="ARBA" id="ARBA00004323"/>
    </source>
</evidence>
<dbReference type="GO" id="GO:0000139">
    <property type="term" value="C:Golgi membrane"/>
    <property type="evidence" value="ECO:0007669"/>
    <property type="project" value="UniProtKB-SubCell"/>
</dbReference>
<comment type="subcellular location">
    <subcellularLocation>
        <location evidence="1">Golgi apparatus membrane</location>
        <topology evidence="1">Single-pass type II membrane protein</topology>
    </subcellularLocation>
</comment>
<comment type="similarity">
    <text evidence="2">Belongs to the glycosyltransferase 32 family.</text>
</comment>
<evidence type="ECO:0000256" key="2">
    <source>
        <dbReference type="ARBA" id="ARBA00009003"/>
    </source>
</evidence>
<dbReference type="SUPFAM" id="SSF53448">
    <property type="entry name" value="Nucleotide-diphospho-sugar transferases"/>
    <property type="match status" value="1"/>
</dbReference>
<evidence type="ECO:0000256" key="6">
    <source>
        <dbReference type="ARBA" id="ARBA00023136"/>
    </source>
</evidence>
<evidence type="ECO:0000256" key="5">
    <source>
        <dbReference type="ARBA" id="ARBA00023034"/>
    </source>
</evidence>
<dbReference type="Gene3D" id="3.90.550.20">
    <property type="match status" value="1"/>
</dbReference>
<evidence type="ECO:0000259" key="8">
    <source>
        <dbReference type="Pfam" id="PF04572"/>
    </source>
</evidence>
<keyword evidence="6 7" id="KW-0472">Membrane</keyword>
<sequence length="382" mass="43686">MALVTILDKRKMNFYSMRRRVVKIAILTAAVTTATCLITSLVLLTDKHNIFQKREIREQEQSTKPTLRNSIQCYRSKIESIPDISDSHPRKDKSIFFHESSCKSYYNNKIFINARQACAVESAATLNPNLDIYLLYSSPGIFKYDGHESDDLLEAILSYENVHVMHVDFERYIEGTPLESLYKHGKIEQSSYAISHASDILRFLSLWKYGGIYLDLDTISIKTLEGLPLNFAGLETNVSVNSAILSFNSSDYGHVLAEKCIMDLKRNFNGRLWANNGPGVITRLIRSICGVEKRQAIQANTCHGFRLFSESAFYPISGPSWEMYFNETYLNEVLEQTSSSYVLHIWNNNSANRKLPVDSKAPYLYFAKKYCPKVIEVCTDFF</sequence>
<dbReference type="RefSeq" id="XP_028141316.1">
    <property type="nucleotide sequence ID" value="XM_028285515.1"/>
</dbReference>
<keyword evidence="7" id="KW-1133">Transmembrane helix</keyword>
<dbReference type="FunCoup" id="A0A6P7FXW7">
    <property type="interactions" value="30"/>
</dbReference>
<reference evidence="9" key="1">
    <citation type="submission" date="2025-08" db="UniProtKB">
        <authorList>
            <consortium name="RefSeq"/>
        </authorList>
    </citation>
    <scope>IDENTIFICATION</scope>
    <source>
        <tissue evidence="9">Whole insect</tissue>
    </source>
</reference>
<keyword evidence="3" id="KW-0328">Glycosyltransferase</keyword>
<accession>A0A6P7FXW7</accession>
<feature type="domain" description="Alpha 1,4-glycosyltransferase" evidence="8">
    <location>
        <begin position="250"/>
        <end position="377"/>
    </location>
</feature>
<dbReference type="InterPro" id="IPR007577">
    <property type="entry name" value="GlycoTrfase_DXD_sugar-bd_CS"/>
</dbReference>
<feature type="transmembrane region" description="Helical" evidence="7">
    <location>
        <begin position="21"/>
        <end position="44"/>
    </location>
</feature>
<dbReference type="PANTHER" id="PTHR12042:SF21">
    <property type="entry name" value="ALPHA1,4-GALACTOSYLTRANSFERASE 1-RELATED"/>
    <property type="match status" value="1"/>
</dbReference>
<keyword evidence="4" id="KW-0808">Transferase</keyword>
<organism evidence="9">
    <name type="scientific">Diabrotica virgifera virgifera</name>
    <name type="common">western corn rootworm</name>
    <dbReference type="NCBI Taxonomy" id="50390"/>
    <lineage>
        <taxon>Eukaryota</taxon>
        <taxon>Metazoa</taxon>
        <taxon>Ecdysozoa</taxon>
        <taxon>Arthropoda</taxon>
        <taxon>Hexapoda</taxon>
        <taxon>Insecta</taxon>
        <taxon>Pterygota</taxon>
        <taxon>Neoptera</taxon>
        <taxon>Endopterygota</taxon>
        <taxon>Coleoptera</taxon>
        <taxon>Polyphaga</taxon>
        <taxon>Cucujiformia</taxon>
        <taxon>Chrysomeloidea</taxon>
        <taxon>Chrysomelidae</taxon>
        <taxon>Galerucinae</taxon>
        <taxon>Diabroticina</taxon>
        <taxon>Diabroticites</taxon>
        <taxon>Diabrotica</taxon>
    </lineage>
</organism>
<evidence type="ECO:0000256" key="3">
    <source>
        <dbReference type="ARBA" id="ARBA00022676"/>
    </source>
</evidence>
<evidence type="ECO:0000256" key="4">
    <source>
        <dbReference type="ARBA" id="ARBA00022679"/>
    </source>
</evidence>
<dbReference type="Pfam" id="PF04488">
    <property type="entry name" value="Gly_transf_sug"/>
    <property type="match status" value="1"/>
</dbReference>
<proteinExistence type="inferred from homology"/>
<dbReference type="PANTHER" id="PTHR12042">
    <property type="entry name" value="LACTOSYLCERAMIDE 4-ALPHA-GALACTOSYLTRANSFERASE ALPHA- 1,4-GALACTOSYLTRANSFERASE"/>
    <property type="match status" value="1"/>
</dbReference>
<name>A0A6P7FXW7_DIAVI</name>
<evidence type="ECO:0000313" key="9">
    <source>
        <dbReference type="RefSeq" id="XP_028141316.1"/>
    </source>
</evidence>
<keyword evidence="7" id="KW-0812">Transmembrane</keyword>
<dbReference type="Pfam" id="PF04572">
    <property type="entry name" value="Gb3_synth"/>
    <property type="match status" value="1"/>
</dbReference>
<dbReference type="OrthoDB" id="409543at2759"/>
<gene>
    <name evidence="9" type="primary">LOC114335298</name>
</gene>
<dbReference type="AlphaFoldDB" id="A0A6P7FXW7"/>
<dbReference type="InterPro" id="IPR029044">
    <property type="entry name" value="Nucleotide-diphossugar_trans"/>
</dbReference>
<dbReference type="GO" id="GO:0035248">
    <property type="term" value="F:alpha-1,4-N-acetylgalactosaminyltransferase activity"/>
    <property type="evidence" value="ECO:0007669"/>
    <property type="project" value="TreeGrafter"/>
</dbReference>
<dbReference type="GO" id="GO:0006688">
    <property type="term" value="P:glycosphingolipid biosynthetic process"/>
    <property type="evidence" value="ECO:0007669"/>
    <property type="project" value="TreeGrafter"/>
</dbReference>